<accession>A0A8J9SBU5</accession>
<dbReference type="AlphaFoldDB" id="A0A8J9SBU5"/>
<gene>
    <name evidence="2" type="ORF">PTTT1_LOCUS40914</name>
</gene>
<evidence type="ECO:0000313" key="2">
    <source>
        <dbReference type="EMBL" id="CAG9289204.1"/>
    </source>
</evidence>
<organism evidence="2">
    <name type="scientific">Phaeodactylum tricornutum</name>
    <name type="common">Diatom</name>
    <dbReference type="NCBI Taxonomy" id="2850"/>
    <lineage>
        <taxon>Eukaryota</taxon>
        <taxon>Sar</taxon>
        <taxon>Stramenopiles</taxon>
        <taxon>Ochrophyta</taxon>
        <taxon>Bacillariophyta</taxon>
        <taxon>Bacillariophyceae</taxon>
        <taxon>Bacillariophycidae</taxon>
        <taxon>Naviculales</taxon>
        <taxon>Phaeodactylaceae</taxon>
        <taxon>Phaeodactylum</taxon>
    </lineage>
</organism>
<reference evidence="2" key="1">
    <citation type="submission" date="2022-02" db="EMBL/GenBank/DDBJ databases">
        <authorList>
            <person name="Giguere J D."/>
        </authorList>
    </citation>
    <scope>NUCLEOTIDE SEQUENCE</scope>
    <source>
        <strain evidence="2">CCAP 1055/1</strain>
    </source>
</reference>
<proteinExistence type="predicted"/>
<sequence>MVFLTLSQKVNQFLGPAMLRNGLRAHYALGRGVVHDNPTLDNFLLIPLAQKLISLESREEMQQATLLGKVAPSWLERIFSRNSQDEEEDATPLVDAEIRVKVLERYLRPVLCRNNRWSEVRRWQFHPRFLKWARAEYLLARHGDHLQAVMGAFPSLQKTLQLQVRQRSFQKLLSGKLAMDSDQDVVDPSTLPKSSLLTKVLEMESWTGQKDTSATSARMKQIAERVGGQVLELRGGGLRFATVSQEADLSALSLQEILELAGGHVANCGPFNTLCEEADIYQLWTEEYVEGLGSYLRKRTEQYHGDTLVLDVGAGDGLLAKYLRDYFEKEFTSRKTPARQRKVVPRPRRGLPSPKTPTIIATDDGSWRVSEKAPVERMSVEETLDKLIQSDKAQQVIVLCSWMPLSEDWTTLFRSRNVDEEYILIGEYDEGQCGDNWETWGNPRFRSSIDEEWEGLVQQDEIENEQFQIRPADTPKAPHQADGYKRHELRSLRPYQFSRFDCSVSKAGGTISFRRT</sequence>
<feature type="compositionally biased region" description="Basic residues" evidence="1">
    <location>
        <begin position="337"/>
        <end position="349"/>
    </location>
</feature>
<feature type="region of interest" description="Disordered" evidence="1">
    <location>
        <begin position="337"/>
        <end position="357"/>
    </location>
</feature>
<dbReference type="EMBL" id="OU594945">
    <property type="protein sequence ID" value="CAG9289204.1"/>
    <property type="molecule type" value="Genomic_DNA"/>
</dbReference>
<evidence type="ECO:0000256" key="1">
    <source>
        <dbReference type="SAM" id="MobiDB-lite"/>
    </source>
</evidence>
<name>A0A8J9SBU5_PHATR</name>
<protein>
    <submittedName>
        <fullName evidence="2">Uncharacterized protein</fullName>
    </submittedName>
</protein>
<dbReference type="Proteomes" id="UP000836788">
    <property type="component" value="Chromosome 4"/>
</dbReference>